<dbReference type="AlphaFoldDB" id="A0A845KK09"/>
<dbReference type="Proteomes" id="UP000446719">
    <property type="component" value="Unassembled WGS sequence"/>
</dbReference>
<protein>
    <submittedName>
        <fullName evidence="1">Uncharacterized protein</fullName>
    </submittedName>
</protein>
<reference evidence="1 2" key="1">
    <citation type="journal article" date="2019" name="Nat. Med.">
        <title>A library of human gut bacterial isolates paired with longitudinal multiomics data enables mechanistic microbiome research.</title>
        <authorList>
            <person name="Poyet M."/>
            <person name="Groussin M."/>
            <person name="Gibbons S.M."/>
            <person name="Avila-Pacheco J."/>
            <person name="Jiang X."/>
            <person name="Kearney S.M."/>
            <person name="Perrotta A.R."/>
            <person name="Berdy B."/>
            <person name="Zhao S."/>
            <person name="Lieberman T.D."/>
            <person name="Swanson P.K."/>
            <person name="Smith M."/>
            <person name="Roesemann S."/>
            <person name="Alexander J.E."/>
            <person name="Rich S.A."/>
            <person name="Livny J."/>
            <person name="Vlamakis H."/>
            <person name="Clish C."/>
            <person name="Bullock K."/>
            <person name="Deik A."/>
            <person name="Scott J."/>
            <person name="Pierce K.A."/>
            <person name="Xavier R.J."/>
            <person name="Alm E.J."/>
        </authorList>
    </citation>
    <scope>NUCLEOTIDE SEQUENCE [LARGE SCALE GENOMIC DNA]</scope>
    <source>
        <strain evidence="1 2">BIOML-A7</strain>
    </source>
</reference>
<evidence type="ECO:0000313" key="1">
    <source>
        <dbReference type="EMBL" id="MZK17318.1"/>
    </source>
</evidence>
<proteinExistence type="predicted"/>
<evidence type="ECO:0000313" key="2">
    <source>
        <dbReference type="Proteomes" id="UP000446719"/>
    </source>
</evidence>
<accession>A0A845KK09</accession>
<name>A0A845KK09_9FIRM</name>
<organism evidence="1 2">
    <name type="scientific">Dorea longicatena</name>
    <dbReference type="NCBI Taxonomy" id="88431"/>
    <lineage>
        <taxon>Bacteria</taxon>
        <taxon>Bacillati</taxon>
        <taxon>Bacillota</taxon>
        <taxon>Clostridia</taxon>
        <taxon>Lachnospirales</taxon>
        <taxon>Lachnospiraceae</taxon>
        <taxon>Dorea</taxon>
    </lineage>
</organism>
<dbReference type="EMBL" id="WWSB01000003">
    <property type="protein sequence ID" value="MZK17318.1"/>
    <property type="molecule type" value="Genomic_DNA"/>
</dbReference>
<comment type="caution">
    <text evidence="1">The sequence shown here is derived from an EMBL/GenBank/DDBJ whole genome shotgun (WGS) entry which is preliminary data.</text>
</comment>
<sequence length="93" mass="11136">MTEQEIITALYMICPDSLYKRYKREKGYISVWYSLPNDTETDKHHLELLPDNVYIFDNETEQELTDGDAFFRYHQLTVAKGYSYLWKGNPFII</sequence>
<gene>
    <name evidence="1" type="ORF">GT565_04145</name>
</gene>